<feature type="domain" description="UvrD-like helicase C-terminal" evidence="13">
    <location>
        <begin position="296"/>
        <end position="554"/>
    </location>
</feature>
<dbReference type="RefSeq" id="WP_154575227.1">
    <property type="nucleotide sequence ID" value="NZ_VUMO01000001.1"/>
</dbReference>
<comment type="catalytic activity">
    <reaction evidence="10">
        <text>ATP + H2O = ADP + phosphate + H(+)</text>
        <dbReference type="Rhea" id="RHEA:13065"/>
        <dbReference type="ChEBI" id="CHEBI:15377"/>
        <dbReference type="ChEBI" id="CHEBI:15378"/>
        <dbReference type="ChEBI" id="CHEBI:30616"/>
        <dbReference type="ChEBI" id="CHEBI:43474"/>
        <dbReference type="ChEBI" id="CHEBI:456216"/>
        <dbReference type="EC" id="5.6.2.4"/>
    </reaction>
</comment>
<proteinExistence type="inferred from homology"/>
<evidence type="ECO:0000256" key="4">
    <source>
        <dbReference type="ARBA" id="ARBA00022806"/>
    </source>
</evidence>
<keyword evidence="5 11" id="KW-0067">ATP-binding</keyword>
<dbReference type="InterPro" id="IPR000212">
    <property type="entry name" value="DNA_helicase_UvrD/REP"/>
</dbReference>
<accession>A0A7X2T8T3</accession>
<dbReference type="Gene3D" id="3.40.50.300">
    <property type="entry name" value="P-loop containing nucleotide triphosphate hydrolases"/>
    <property type="match status" value="2"/>
</dbReference>
<keyword evidence="4 11" id="KW-0347">Helicase</keyword>
<dbReference type="Gene3D" id="1.10.10.160">
    <property type="match status" value="1"/>
</dbReference>
<evidence type="ECO:0000256" key="8">
    <source>
        <dbReference type="ARBA" id="ARBA00034617"/>
    </source>
</evidence>
<dbReference type="Pfam" id="PF00580">
    <property type="entry name" value="UvrD-helicase"/>
    <property type="match status" value="1"/>
</dbReference>
<dbReference type="Pfam" id="PF13361">
    <property type="entry name" value="UvrD_C"/>
    <property type="match status" value="2"/>
</dbReference>
<dbReference type="SUPFAM" id="SSF52540">
    <property type="entry name" value="P-loop containing nucleoside triphosphate hydrolases"/>
    <property type="match status" value="1"/>
</dbReference>
<comment type="similarity">
    <text evidence="1">Belongs to the helicase family. UvrD subfamily.</text>
</comment>
<dbReference type="PANTHER" id="PTHR11070:SF2">
    <property type="entry name" value="ATP-DEPENDENT DNA HELICASE SRS2"/>
    <property type="match status" value="1"/>
</dbReference>
<gene>
    <name evidence="14" type="ORF">FYJ52_00065</name>
</gene>
<keyword evidence="7" id="KW-0413">Isomerase</keyword>
<dbReference type="GO" id="GO:0016787">
    <property type="term" value="F:hydrolase activity"/>
    <property type="evidence" value="ECO:0007669"/>
    <property type="project" value="UniProtKB-UniRule"/>
</dbReference>
<organism evidence="14 15">
    <name type="scientific">Pseudoramibacter porci</name>
    <dbReference type="NCBI Taxonomy" id="2606631"/>
    <lineage>
        <taxon>Bacteria</taxon>
        <taxon>Bacillati</taxon>
        <taxon>Bacillota</taxon>
        <taxon>Clostridia</taxon>
        <taxon>Eubacteriales</taxon>
        <taxon>Eubacteriaceae</taxon>
        <taxon>Pseudoramibacter</taxon>
    </lineage>
</organism>
<dbReference type="PANTHER" id="PTHR11070">
    <property type="entry name" value="UVRD / RECB / PCRA DNA HELICASE FAMILY MEMBER"/>
    <property type="match status" value="1"/>
</dbReference>
<sequence>MSHIEEVDRFLKNGGIARPLALGEQQLEAAARTEGQTLLLAVPGSGKTTVVICRLAYMIGALGVDPDTILTLTFSRSGAADLSARYRELCGTGLARPRFSTIHSFALSVIRTYEQMYQKKAFDVLEDGGQIVREIYRELYHSWPTDSDMSDIQSALSLIQNKMLTRGEIAEVKAGDLPVEKLFGAYSRYKRRRHLMDFDDMLVYAYRLLKKHKRLLAHFQNQYRSLNIDEAQDTSTLQFAIIGLLAGKDGNLLVVGDEDQSIYGFRGASPKALLQFKKRYPKGRVLLMETNRRSTADLVAAADRFIRLNKERYPKHMVTENPKGLRPVRRVVSSVEAQYNYLGTAVRQEGKNTAILYRNNDSAIPLIDRFEREHLRYRLKEHSPLFFSHFVVRDIADFFALAQDPTNYEVFTRIYYKMDCAISKKQMQLVGRKAPETSVFDALLALPDVADWMTEKWADEAEGFERLSAMSPGPGVHFIVDELGYREHLAFRVHNGYREETLVQKLNILQILASREATQTAFFARLDALKAMIAHHEVDHTGAVTLSTIHSSKGLEFDKVYLIDAVEGEFPSQAALEDSEEGRTLFNEEVRLFYVGVTRARTEVEIVSVRGRKESRFVPVYLGEKKRKKKAKPNKKTPIGAVRAAMDRKRDLKRLRDGNVEKAKRWRQGDHLVHKKFGTGTIVKIDGPTAAVLFAGERSPRQIDLAICEGRHLIRRV</sequence>
<dbReference type="CDD" id="cd17932">
    <property type="entry name" value="DEXQc_UvrD"/>
    <property type="match status" value="1"/>
</dbReference>
<evidence type="ECO:0000256" key="7">
    <source>
        <dbReference type="ARBA" id="ARBA00023235"/>
    </source>
</evidence>
<dbReference type="InterPro" id="IPR014016">
    <property type="entry name" value="UvrD-like_ATP-bd"/>
</dbReference>
<keyword evidence="6" id="KW-0238">DNA-binding</keyword>
<dbReference type="Proteomes" id="UP000461754">
    <property type="component" value="Unassembled WGS sequence"/>
</dbReference>
<name>A0A7X2T8T3_9FIRM</name>
<reference evidence="14 15" key="1">
    <citation type="submission" date="2019-08" db="EMBL/GenBank/DDBJ databases">
        <title>In-depth cultivation of the pig gut microbiome towards novel bacterial diversity and tailored functional studies.</title>
        <authorList>
            <person name="Wylensek D."/>
            <person name="Hitch T.C.A."/>
            <person name="Clavel T."/>
        </authorList>
    </citation>
    <scope>NUCLEOTIDE SEQUENCE [LARGE SCALE GENOMIC DNA]</scope>
    <source>
        <strain evidence="14 15">RF-744-FAT-4</strain>
    </source>
</reference>
<dbReference type="EMBL" id="VUMO01000001">
    <property type="protein sequence ID" value="MSS18819.1"/>
    <property type="molecule type" value="Genomic_DNA"/>
</dbReference>
<evidence type="ECO:0000256" key="2">
    <source>
        <dbReference type="ARBA" id="ARBA00022741"/>
    </source>
</evidence>
<feature type="domain" description="UvrD-like helicase ATP-binding" evidence="12">
    <location>
        <begin position="20"/>
        <end position="295"/>
    </location>
</feature>
<dbReference type="InterPro" id="IPR014017">
    <property type="entry name" value="DNA_helicase_UvrD-like_C"/>
</dbReference>
<keyword evidence="2 11" id="KW-0547">Nucleotide-binding</keyword>
<evidence type="ECO:0000256" key="9">
    <source>
        <dbReference type="ARBA" id="ARBA00034808"/>
    </source>
</evidence>
<evidence type="ECO:0000256" key="3">
    <source>
        <dbReference type="ARBA" id="ARBA00022801"/>
    </source>
</evidence>
<dbReference type="GO" id="GO:0000725">
    <property type="term" value="P:recombinational repair"/>
    <property type="evidence" value="ECO:0007669"/>
    <property type="project" value="TreeGrafter"/>
</dbReference>
<evidence type="ECO:0000313" key="14">
    <source>
        <dbReference type="EMBL" id="MSS18819.1"/>
    </source>
</evidence>
<evidence type="ECO:0000256" key="1">
    <source>
        <dbReference type="ARBA" id="ARBA00009922"/>
    </source>
</evidence>
<evidence type="ECO:0000256" key="11">
    <source>
        <dbReference type="PROSITE-ProRule" id="PRU00560"/>
    </source>
</evidence>
<dbReference type="InterPro" id="IPR013986">
    <property type="entry name" value="DExx_box_DNA_helicase_dom_sf"/>
</dbReference>
<evidence type="ECO:0000259" key="13">
    <source>
        <dbReference type="PROSITE" id="PS51217"/>
    </source>
</evidence>
<evidence type="ECO:0000256" key="10">
    <source>
        <dbReference type="ARBA" id="ARBA00048988"/>
    </source>
</evidence>
<evidence type="ECO:0000313" key="15">
    <source>
        <dbReference type="Proteomes" id="UP000461754"/>
    </source>
</evidence>
<evidence type="ECO:0000256" key="5">
    <source>
        <dbReference type="ARBA" id="ARBA00022840"/>
    </source>
</evidence>
<evidence type="ECO:0000256" key="6">
    <source>
        <dbReference type="ARBA" id="ARBA00023125"/>
    </source>
</evidence>
<dbReference type="GO" id="GO:0043138">
    <property type="term" value="F:3'-5' DNA helicase activity"/>
    <property type="evidence" value="ECO:0007669"/>
    <property type="project" value="UniProtKB-EC"/>
</dbReference>
<comment type="catalytic activity">
    <reaction evidence="8">
        <text>Couples ATP hydrolysis with the unwinding of duplex DNA by translocating in the 3'-5' direction.</text>
        <dbReference type="EC" id="5.6.2.4"/>
    </reaction>
</comment>
<dbReference type="GO" id="GO:0005524">
    <property type="term" value="F:ATP binding"/>
    <property type="evidence" value="ECO:0007669"/>
    <property type="project" value="UniProtKB-UniRule"/>
</dbReference>
<keyword evidence="3 11" id="KW-0378">Hydrolase</keyword>
<dbReference type="Gene3D" id="1.10.486.10">
    <property type="entry name" value="PCRA, domain 4"/>
    <property type="match status" value="1"/>
</dbReference>
<dbReference type="InterPro" id="IPR027417">
    <property type="entry name" value="P-loop_NTPase"/>
</dbReference>
<dbReference type="AlphaFoldDB" id="A0A7X2T8T3"/>
<protein>
    <recommendedName>
        <fullName evidence="9">DNA 3'-5' helicase</fullName>
        <ecNumber evidence="9">5.6.2.4</ecNumber>
    </recommendedName>
</protein>
<dbReference type="PROSITE" id="PS51198">
    <property type="entry name" value="UVRD_HELICASE_ATP_BIND"/>
    <property type="match status" value="1"/>
</dbReference>
<dbReference type="PROSITE" id="PS51217">
    <property type="entry name" value="UVRD_HELICASE_CTER"/>
    <property type="match status" value="1"/>
</dbReference>
<evidence type="ECO:0000259" key="12">
    <source>
        <dbReference type="PROSITE" id="PS51198"/>
    </source>
</evidence>
<keyword evidence="15" id="KW-1185">Reference proteome</keyword>
<dbReference type="GO" id="GO:0003677">
    <property type="term" value="F:DNA binding"/>
    <property type="evidence" value="ECO:0007669"/>
    <property type="project" value="UniProtKB-KW"/>
</dbReference>
<dbReference type="EC" id="5.6.2.4" evidence="9"/>
<feature type="binding site" evidence="11">
    <location>
        <begin position="41"/>
        <end position="48"/>
    </location>
    <ligand>
        <name>ATP</name>
        <dbReference type="ChEBI" id="CHEBI:30616"/>
    </ligand>
</feature>
<comment type="caution">
    <text evidence="14">The sequence shown here is derived from an EMBL/GenBank/DDBJ whole genome shotgun (WGS) entry which is preliminary data.</text>
</comment>